<dbReference type="InterPro" id="IPR041583">
    <property type="entry name" value="TetR_C_31"/>
</dbReference>
<evidence type="ECO:0000256" key="1">
    <source>
        <dbReference type="ARBA" id="ARBA00023125"/>
    </source>
</evidence>
<dbReference type="InterPro" id="IPR001647">
    <property type="entry name" value="HTH_TetR"/>
</dbReference>
<name>A0A8J3QP45_9ACTN</name>
<sequence length="254" mass="25031">MAATGSRREAIAEAAVSVIAEAGIRGLTHRAVDEAAGLPAGSTSYYFRTRAALLEAVVAHLVAVDRAAFAEAEGAGAALFPAGTDGPVPGGPALSPAGPSGAVPGGPGTDSPGSPDQGGPGTGGPGTDLPPLGAAELDALAGAMAATIDAMLTRRRRYALARYACLLEAARVPALRSLLAAGVPFRAMAADLLRRAGAPQPEAQAADLVACLDGLLFDRLAGAGAQLSPAPGTAAGRDQLRATIRSLLAGMTGR</sequence>
<gene>
    <name evidence="5" type="ORF">Raf01_21680</name>
</gene>
<dbReference type="Pfam" id="PF17940">
    <property type="entry name" value="TetR_C_31"/>
    <property type="match status" value="1"/>
</dbReference>
<evidence type="ECO:0000256" key="2">
    <source>
        <dbReference type="PROSITE-ProRule" id="PRU00335"/>
    </source>
</evidence>
<dbReference type="InterPro" id="IPR009057">
    <property type="entry name" value="Homeodomain-like_sf"/>
</dbReference>
<dbReference type="SUPFAM" id="SSF46689">
    <property type="entry name" value="Homeodomain-like"/>
    <property type="match status" value="1"/>
</dbReference>
<feature type="compositionally biased region" description="Low complexity" evidence="3">
    <location>
        <begin position="91"/>
        <end position="102"/>
    </location>
</feature>
<reference evidence="5" key="1">
    <citation type="submission" date="2021-01" db="EMBL/GenBank/DDBJ databases">
        <title>Whole genome shotgun sequence of Rugosimonospora africana NBRC 104875.</title>
        <authorList>
            <person name="Komaki H."/>
            <person name="Tamura T."/>
        </authorList>
    </citation>
    <scope>NUCLEOTIDE SEQUENCE</scope>
    <source>
        <strain evidence="5">NBRC 104875</strain>
    </source>
</reference>
<accession>A0A8J3QP45</accession>
<dbReference type="RefSeq" id="WP_203917664.1">
    <property type="nucleotide sequence ID" value="NZ_BONZ01000020.1"/>
</dbReference>
<dbReference type="AlphaFoldDB" id="A0A8J3QP45"/>
<evidence type="ECO:0000313" key="6">
    <source>
        <dbReference type="Proteomes" id="UP000642748"/>
    </source>
</evidence>
<organism evidence="5 6">
    <name type="scientific">Rugosimonospora africana</name>
    <dbReference type="NCBI Taxonomy" id="556532"/>
    <lineage>
        <taxon>Bacteria</taxon>
        <taxon>Bacillati</taxon>
        <taxon>Actinomycetota</taxon>
        <taxon>Actinomycetes</taxon>
        <taxon>Micromonosporales</taxon>
        <taxon>Micromonosporaceae</taxon>
        <taxon>Rugosimonospora</taxon>
    </lineage>
</organism>
<feature type="DNA-binding region" description="H-T-H motif" evidence="2">
    <location>
        <begin position="28"/>
        <end position="47"/>
    </location>
</feature>
<proteinExistence type="predicted"/>
<dbReference type="EMBL" id="BONZ01000020">
    <property type="protein sequence ID" value="GIH13996.1"/>
    <property type="molecule type" value="Genomic_DNA"/>
</dbReference>
<protein>
    <recommendedName>
        <fullName evidence="4">HTH tetR-type domain-containing protein</fullName>
    </recommendedName>
</protein>
<feature type="region of interest" description="Disordered" evidence="3">
    <location>
        <begin position="87"/>
        <end position="132"/>
    </location>
</feature>
<evidence type="ECO:0000256" key="3">
    <source>
        <dbReference type="SAM" id="MobiDB-lite"/>
    </source>
</evidence>
<evidence type="ECO:0000313" key="5">
    <source>
        <dbReference type="EMBL" id="GIH13996.1"/>
    </source>
</evidence>
<feature type="domain" description="HTH tetR-type" evidence="4">
    <location>
        <begin position="5"/>
        <end position="65"/>
    </location>
</feature>
<keyword evidence="1 2" id="KW-0238">DNA-binding</keyword>
<dbReference type="GO" id="GO:0003677">
    <property type="term" value="F:DNA binding"/>
    <property type="evidence" value="ECO:0007669"/>
    <property type="project" value="UniProtKB-UniRule"/>
</dbReference>
<keyword evidence="6" id="KW-1185">Reference proteome</keyword>
<dbReference type="Pfam" id="PF00440">
    <property type="entry name" value="TetR_N"/>
    <property type="match status" value="1"/>
</dbReference>
<evidence type="ECO:0000259" key="4">
    <source>
        <dbReference type="PROSITE" id="PS50977"/>
    </source>
</evidence>
<dbReference type="Proteomes" id="UP000642748">
    <property type="component" value="Unassembled WGS sequence"/>
</dbReference>
<dbReference type="PROSITE" id="PS50977">
    <property type="entry name" value="HTH_TETR_2"/>
    <property type="match status" value="1"/>
</dbReference>
<dbReference type="Gene3D" id="1.10.357.10">
    <property type="entry name" value="Tetracycline Repressor, domain 2"/>
    <property type="match status" value="2"/>
</dbReference>
<feature type="compositionally biased region" description="Gly residues" evidence="3">
    <location>
        <begin position="116"/>
        <end position="126"/>
    </location>
</feature>
<comment type="caution">
    <text evidence="5">The sequence shown here is derived from an EMBL/GenBank/DDBJ whole genome shotgun (WGS) entry which is preliminary data.</text>
</comment>